<proteinExistence type="predicted"/>
<dbReference type="OrthoDB" id="9792415at2"/>
<feature type="domain" description="DUF1989" evidence="1">
    <location>
        <begin position="331"/>
        <end position="510"/>
    </location>
</feature>
<reference evidence="2 3" key="1">
    <citation type="submission" date="2019-03" db="EMBL/GenBank/DDBJ databases">
        <title>Genomic Encyclopedia of Type Strains, Phase IV (KMG-IV): sequencing the most valuable type-strain genomes for metagenomic binning, comparative biology and taxonomic classification.</title>
        <authorList>
            <person name="Goeker M."/>
        </authorList>
    </citation>
    <scope>NUCLEOTIDE SEQUENCE [LARGE SCALE GENOMIC DNA]</scope>
    <source>
        <strain evidence="2 3">DSM 4868</strain>
    </source>
</reference>
<name>A0A4R2KMS9_9RHOB</name>
<dbReference type="Pfam" id="PF04250">
    <property type="entry name" value="DUF429"/>
    <property type="match status" value="1"/>
</dbReference>
<keyword evidence="3" id="KW-1185">Reference proteome</keyword>
<protein>
    <submittedName>
        <fullName evidence="2">Uncharacterized protein YcgI (DUF1989 family)</fullName>
    </submittedName>
</protein>
<dbReference type="AlphaFoldDB" id="A0A4R2KMS9"/>
<gene>
    <name evidence="2" type="ORF">EV655_105176</name>
</gene>
<dbReference type="Pfam" id="PF09347">
    <property type="entry name" value="DUF1989"/>
    <property type="match status" value="1"/>
</dbReference>
<accession>A0A4R2KMS9</accession>
<dbReference type="InterPro" id="IPR018959">
    <property type="entry name" value="DUF1989"/>
</dbReference>
<dbReference type="EMBL" id="SLWW01000005">
    <property type="protein sequence ID" value="TCO72069.1"/>
    <property type="molecule type" value="Genomic_DNA"/>
</dbReference>
<evidence type="ECO:0000313" key="3">
    <source>
        <dbReference type="Proteomes" id="UP000295142"/>
    </source>
</evidence>
<evidence type="ECO:0000313" key="2">
    <source>
        <dbReference type="EMBL" id="TCO72069.1"/>
    </source>
</evidence>
<dbReference type="PANTHER" id="PTHR31527">
    <property type="entry name" value="RE64534P"/>
    <property type="match status" value="1"/>
</dbReference>
<dbReference type="Proteomes" id="UP000295142">
    <property type="component" value="Unassembled WGS sequence"/>
</dbReference>
<sequence length="563" mass="60144">MRVFGADFTSAPCPGKPITLARCSLERDRLVCDGFDRIETLDRFEAALVAPGPWVMGADFPFAFARGLPTALGWPEGDWRAFAAHLAAMDRVTFETALTDHRNAQPAGRKYLFRQLDRRTGGAAPNNIVNPPVGKMLFEGVRRLYAAGVCLPGLAPGDPERRVVEAYPAVSVHSLIGPGRYKDGRPATRTEEATRRRALLAALAGDAGGLRFGFVTQAPSDFADDDISGDLIDALVCAVQAAWAYRAGLTEREGPGARGAAFDPAEGWIADPEAFHPPFASSTEPNTLSGAADRRAAPPVICYPPGTLPAPDMSLYAAARAGAARTGAVLVPAREARCFRVPAGQFFRITCPEGPQVGDLNLWAAADLSERFYSGKTRALHGTHLTVGHRLWSSFPTLRPMATITADTLGWYGFDADGAGVHDVIGTRCDPYTNALLTGAQYHHHCHSNLIRALAAETGMGAAGAESHVHDVFNVFMCTGFTRDTHQYFTKASPVRAGDHVEFFAEIDLLGALSACPWGDCGTNSPASAACHPLLVEVFTPAPGVLDGWTPPAPNRYDQSHGL</sequence>
<evidence type="ECO:0000259" key="1">
    <source>
        <dbReference type="Pfam" id="PF09347"/>
    </source>
</evidence>
<dbReference type="InterPro" id="IPR007362">
    <property type="entry name" value="DUF429"/>
</dbReference>
<dbReference type="PANTHER" id="PTHR31527:SF0">
    <property type="entry name" value="RE64534P"/>
    <property type="match status" value="1"/>
</dbReference>
<organism evidence="2 3">
    <name type="scientific">Rhodovulum euryhalinum</name>
    <dbReference type="NCBI Taxonomy" id="35805"/>
    <lineage>
        <taxon>Bacteria</taxon>
        <taxon>Pseudomonadati</taxon>
        <taxon>Pseudomonadota</taxon>
        <taxon>Alphaproteobacteria</taxon>
        <taxon>Rhodobacterales</taxon>
        <taxon>Paracoccaceae</taxon>
        <taxon>Rhodovulum</taxon>
    </lineage>
</organism>
<comment type="caution">
    <text evidence="2">The sequence shown here is derived from an EMBL/GenBank/DDBJ whole genome shotgun (WGS) entry which is preliminary data.</text>
</comment>